<dbReference type="Pfam" id="PF00789">
    <property type="entry name" value="UBX"/>
    <property type="match status" value="1"/>
</dbReference>
<dbReference type="CDD" id="cd01767">
    <property type="entry name" value="UBX"/>
    <property type="match status" value="1"/>
</dbReference>
<feature type="compositionally biased region" description="Basic and acidic residues" evidence="1">
    <location>
        <begin position="283"/>
        <end position="309"/>
    </location>
</feature>
<dbReference type="PANTHER" id="PTHR23322:SF93">
    <property type="entry name" value="UBX DOMAIN-CONTAINING PROTEIN 8"/>
    <property type="match status" value="1"/>
</dbReference>
<feature type="compositionally biased region" description="Acidic residues" evidence="1">
    <location>
        <begin position="324"/>
        <end position="339"/>
    </location>
</feature>
<feature type="compositionally biased region" description="Low complexity" evidence="1">
    <location>
        <begin position="365"/>
        <end position="374"/>
    </location>
</feature>
<feature type="compositionally biased region" description="Basic and acidic residues" evidence="1">
    <location>
        <begin position="493"/>
        <end position="503"/>
    </location>
</feature>
<evidence type="ECO:0000313" key="4">
    <source>
        <dbReference type="Proteomes" id="UP000823388"/>
    </source>
</evidence>
<dbReference type="PROSITE" id="PS50033">
    <property type="entry name" value="UBX"/>
    <property type="match status" value="1"/>
</dbReference>
<dbReference type="SUPFAM" id="SSF54236">
    <property type="entry name" value="Ubiquitin-like"/>
    <property type="match status" value="1"/>
</dbReference>
<dbReference type="SMART" id="SM00726">
    <property type="entry name" value="UIM"/>
    <property type="match status" value="2"/>
</dbReference>
<reference evidence="3" key="1">
    <citation type="submission" date="2020-05" db="EMBL/GenBank/DDBJ databases">
        <title>WGS assembly of Panicum virgatum.</title>
        <authorList>
            <person name="Lovell J.T."/>
            <person name="Jenkins J."/>
            <person name="Shu S."/>
            <person name="Juenger T.E."/>
            <person name="Schmutz J."/>
        </authorList>
    </citation>
    <scope>NUCLEOTIDE SEQUENCE</scope>
    <source>
        <strain evidence="3">AP13</strain>
    </source>
</reference>
<feature type="region of interest" description="Disordered" evidence="1">
    <location>
        <begin position="493"/>
        <end position="513"/>
    </location>
</feature>
<accession>A0A8T0RHP7</accession>
<dbReference type="InterPro" id="IPR001012">
    <property type="entry name" value="UBX_dom"/>
</dbReference>
<dbReference type="InterPro" id="IPR009060">
    <property type="entry name" value="UBA-like_sf"/>
</dbReference>
<dbReference type="CDD" id="cd14351">
    <property type="entry name" value="UBA_Ubx1_like"/>
    <property type="match status" value="1"/>
</dbReference>
<dbReference type="SMART" id="SM00166">
    <property type="entry name" value="UBX"/>
    <property type="match status" value="1"/>
</dbReference>
<dbReference type="PANTHER" id="PTHR23322">
    <property type="entry name" value="FAS-ASSOCIATED PROTEIN"/>
    <property type="match status" value="1"/>
</dbReference>
<feature type="region of interest" description="Disordered" evidence="1">
    <location>
        <begin position="161"/>
        <end position="196"/>
    </location>
</feature>
<comment type="caution">
    <text evidence="3">The sequence shown here is derived from an EMBL/GenBank/DDBJ whole genome shotgun (WGS) entry which is preliminary data.</text>
</comment>
<evidence type="ECO:0000313" key="3">
    <source>
        <dbReference type="EMBL" id="KAG2585551.1"/>
    </source>
</evidence>
<dbReference type="AlphaFoldDB" id="A0A8T0RHP7"/>
<dbReference type="InterPro" id="IPR003903">
    <property type="entry name" value="UIM_dom"/>
</dbReference>
<feature type="compositionally biased region" description="Polar residues" evidence="1">
    <location>
        <begin position="351"/>
        <end position="364"/>
    </location>
</feature>
<protein>
    <recommendedName>
        <fullName evidence="2">UBX domain-containing protein</fullName>
    </recommendedName>
</protein>
<gene>
    <name evidence="3" type="ORF">PVAP13_6KG397500</name>
</gene>
<dbReference type="Pfam" id="PF14555">
    <property type="entry name" value="UBA_4"/>
    <property type="match status" value="1"/>
</dbReference>
<feature type="compositionally biased region" description="Polar residues" evidence="1">
    <location>
        <begin position="176"/>
        <end position="187"/>
    </location>
</feature>
<dbReference type="GO" id="GO:0043130">
    <property type="term" value="F:ubiquitin binding"/>
    <property type="evidence" value="ECO:0007669"/>
    <property type="project" value="TreeGrafter"/>
</dbReference>
<dbReference type="InterPro" id="IPR029071">
    <property type="entry name" value="Ubiquitin-like_domsf"/>
</dbReference>
<dbReference type="OrthoDB" id="1920064at2759"/>
<proteinExistence type="predicted"/>
<name>A0A8T0RHP7_PANVG</name>
<keyword evidence="4" id="KW-1185">Reference proteome</keyword>
<evidence type="ECO:0000259" key="2">
    <source>
        <dbReference type="PROSITE" id="PS50033"/>
    </source>
</evidence>
<organism evidence="3 4">
    <name type="scientific">Panicum virgatum</name>
    <name type="common">Blackwell switchgrass</name>
    <dbReference type="NCBI Taxonomy" id="38727"/>
    <lineage>
        <taxon>Eukaryota</taxon>
        <taxon>Viridiplantae</taxon>
        <taxon>Streptophyta</taxon>
        <taxon>Embryophyta</taxon>
        <taxon>Tracheophyta</taxon>
        <taxon>Spermatophyta</taxon>
        <taxon>Magnoliopsida</taxon>
        <taxon>Liliopsida</taxon>
        <taxon>Poales</taxon>
        <taxon>Poaceae</taxon>
        <taxon>PACMAD clade</taxon>
        <taxon>Panicoideae</taxon>
        <taxon>Panicodae</taxon>
        <taxon>Paniceae</taxon>
        <taxon>Panicinae</taxon>
        <taxon>Panicum</taxon>
        <taxon>Panicum sect. Hiantes</taxon>
    </lineage>
</organism>
<dbReference type="Gene3D" id="3.10.20.90">
    <property type="entry name" value="Phosphatidylinositol 3-kinase Catalytic Subunit, Chain A, domain 1"/>
    <property type="match status" value="1"/>
</dbReference>
<dbReference type="Gene3D" id="1.10.8.10">
    <property type="entry name" value="DNA helicase RuvA subunit, C-terminal domain"/>
    <property type="match status" value="1"/>
</dbReference>
<feature type="region of interest" description="Disordered" evidence="1">
    <location>
        <begin position="283"/>
        <end position="389"/>
    </location>
</feature>
<feature type="domain" description="UBX" evidence="2">
    <location>
        <begin position="525"/>
        <end position="603"/>
    </location>
</feature>
<sequence>MARPPQEAIDTFVSITGADEAAAVRVLEEHENDLNGAVNAYFNEGDRSTTRINQNPVPASDDDMELDEPLDPMFNRPLFPRTLGNPFAFLDPGLADITAADIFRRGPQVTHPREVRQIPIEVKDTNTQTGSSGQGPVIEDVTGRESFYGPEVHGTVIVDEDDEDLPSTPSAHDPNVPSSTSRPNHSMPSAPPLVDVSDYNNDIEEQMIRAAIEASKREVEGMTNVCFCFWICQISIYLNKFLNKIHCTQTLNNGESETASRGRGDDELARAVSLSLETAERERALRQEGTHVVDHSPDLSDKEDTEMIERQGLTGKVGTSRETVDEENFQEDIGDDDEQPLVRHRYRRGQNRTTDPMESVQMANSPSSSPHPHSVQNDHQHNGSFEEWGGISSEEHDEAVMLEAAMFGGIPERAPYPFSFPTRGRSTHYPGVARPPSPTLTAQRLLREQQDDEYLAALQADREKELKAVQEAELRRAEEAAAREAALECQKKEEEEKLKKQREEEELESELTAKQASLPKEPLQNDEGAVTVVVRMPDGSRRGRRFLKSDKLQYLYDFIDISRTFKPGTYRLVRSYPRRVFTDGESQMSLSDLGLTSKHEALFLEKISG</sequence>
<evidence type="ECO:0000256" key="1">
    <source>
        <dbReference type="SAM" id="MobiDB-lite"/>
    </source>
</evidence>
<dbReference type="InterPro" id="IPR050730">
    <property type="entry name" value="UBX_domain-protein"/>
</dbReference>
<dbReference type="Proteomes" id="UP000823388">
    <property type="component" value="Chromosome 6K"/>
</dbReference>
<dbReference type="EMBL" id="CM029047">
    <property type="protein sequence ID" value="KAG2585551.1"/>
    <property type="molecule type" value="Genomic_DNA"/>
</dbReference>
<dbReference type="SUPFAM" id="SSF46934">
    <property type="entry name" value="UBA-like"/>
    <property type="match status" value="1"/>
</dbReference>